<accession>T0J3T0</accession>
<dbReference type="AlphaFoldDB" id="T0J3T0"/>
<name>T0J3T0_9SPHN</name>
<gene>
    <name evidence="1" type="ORF">M529_14460</name>
</gene>
<sequence length="101" mass="10671">MSASDNDPAPSLRDQAYADIAGMKLSLALQEIAAMNITVARSIADLLNDALDLAVGDAHPLGARVIAGMLDDDIEHRIAFYEVLFGDDDQRAAVYGPNGAN</sequence>
<evidence type="ECO:0000313" key="1">
    <source>
        <dbReference type="EMBL" id="EQB31517.1"/>
    </source>
</evidence>
<proteinExistence type="predicted"/>
<comment type="caution">
    <text evidence="1">The sequence shown here is derived from an EMBL/GenBank/DDBJ whole genome shotgun (WGS) entry which is preliminary data.</text>
</comment>
<dbReference type="RefSeq" id="WP_021318655.1">
    <property type="nucleotide sequence ID" value="NZ_AUWY01000100.1"/>
</dbReference>
<dbReference type="PATRIC" id="fig|1346791.3.peg.2781"/>
<dbReference type="Proteomes" id="UP000015523">
    <property type="component" value="Unassembled WGS sequence"/>
</dbReference>
<keyword evidence="2" id="KW-1185">Reference proteome</keyword>
<protein>
    <submittedName>
        <fullName evidence="1">Uncharacterized protein</fullName>
    </submittedName>
</protein>
<dbReference type="EMBL" id="AUWY01000100">
    <property type="protein sequence ID" value="EQB31517.1"/>
    <property type="molecule type" value="Genomic_DNA"/>
</dbReference>
<evidence type="ECO:0000313" key="2">
    <source>
        <dbReference type="Proteomes" id="UP000015523"/>
    </source>
</evidence>
<dbReference type="STRING" id="1346791.M529_14460"/>
<organism evidence="1 2">
    <name type="scientific">Sphingobium ummariense RL-3</name>
    <dbReference type="NCBI Taxonomy" id="1346791"/>
    <lineage>
        <taxon>Bacteria</taxon>
        <taxon>Pseudomonadati</taxon>
        <taxon>Pseudomonadota</taxon>
        <taxon>Alphaproteobacteria</taxon>
        <taxon>Sphingomonadales</taxon>
        <taxon>Sphingomonadaceae</taxon>
        <taxon>Sphingobium</taxon>
    </lineage>
</organism>
<reference evidence="1 2" key="1">
    <citation type="journal article" date="2013" name="Genome Announc.">
        <title>Draft Genome Sequence of Sphingobium ummariense Strain RL-3, a Hexachlorocyclohexane-Degrading Bacterium.</title>
        <authorList>
            <person name="Kohli P."/>
            <person name="Dua A."/>
            <person name="Sangwan N."/>
            <person name="Oldach P."/>
            <person name="Khurana J.P."/>
            <person name="Lal R."/>
        </authorList>
    </citation>
    <scope>NUCLEOTIDE SEQUENCE [LARGE SCALE GENOMIC DNA]</scope>
    <source>
        <strain evidence="1 2">RL-3</strain>
    </source>
</reference>